<proteinExistence type="inferred from homology"/>
<keyword evidence="2" id="KW-0479">Metal-binding</keyword>
<reference evidence="6" key="1">
    <citation type="submission" date="2009-01" db="EMBL/GenBank/DDBJ databases">
        <title>Complete sequence of Anaeromyxobacter dehalogenans 2CP-1.</title>
        <authorList>
            <consortium name="US DOE Joint Genome Institute"/>
            <person name="Lucas S."/>
            <person name="Copeland A."/>
            <person name="Lapidus A."/>
            <person name="Glavina del Rio T."/>
            <person name="Dalin E."/>
            <person name="Tice H."/>
            <person name="Bruce D."/>
            <person name="Goodwin L."/>
            <person name="Pitluck S."/>
            <person name="Saunders E."/>
            <person name="Brettin T."/>
            <person name="Detter J.C."/>
            <person name="Han C."/>
            <person name="Larimer F."/>
            <person name="Land M."/>
            <person name="Hauser L."/>
            <person name="Kyrpides N."/>
            <person name="Ovchinnikova G."/>
            <person name="Beliaev A.S."/>
            <person name="Richardson P."/>
        </authorList>
    </citation>
    <scope>NUCLEOTIDE SEQUENCE</scope>
    <source>
        <strain evidence="6">2CP-1</strain>
    </source>
</reference>
<feature type="binding site" evidence="2">
    <location>
        <position position="114"/>
    </location>
    <ligand>
        <name>Fe cation</name>
        <dbReference type="ChEBI" id="CHEBI:24875"/>
    </ligand>
</feature>
<feature type="binding site" evidence="2">
    <location>
        <position position="112"/>
    </location>
    <ligand>
        <name>Fe cation</name>
        <dbReference type="ChEBI" id="CHEBI:24875"/>
    </ligand>
</feature>
<evidence type="ECO:0000256" key="2">
    <source>
        <dbReference type="PIRSR" id="PIRSR006232-1"/>
    </source>
</evidence>
<dbReference type="InterPro" id="IPR012093">
    <property type="entry name" value="Pirin"/>
</dbReference>
<name>B8J676_ANAD2</name>
<dbReference type="InterPro" id="IPR003829">
    <property type="entry name" value="Pirin_N_dom"/>
</dbReference>
<dbReference type="InterPro" id="IPR014710">
    <property type="entry name" value="RmlC-like_jellyroll"/>
</dbReference>
<dbReference type="SUPFAM" id="SSF51182">
    <property type="entry name" value="RmlC-like cupins"/>
    <property type="match status" value="1"/>
</dbReference>
<comment type="cofactor">
    <cofactor evidence="2">
        <name>Fe cation</name>
        <dbReference type="ChEBI" id="CHEBI:24875"/>
    </cofactor>
    <text evidence="2">Binds 1 Fe cation per subunit.</text>
</comment>
<protein>
    <submittedName>
        <fullName evidence="6">Pirin domain protein</fullName>
    </submittedName>
</protein>
<evidence type="ECO:0000259" key="4">
    <source>
        <dbReference type="Pfam" id="PF02678"/>
    </source>
</evidence>
<organism evidence="6 7">
    <name type="scientific">Anaeromyxobacter dehalogenans (strain ATCC BAA-258 / DSM 21875 / 2CP-1)</name>
    <dbReference type="NCBI Taxonomy" id="455488"/>
    <lineage>
        <taxon>Bacteria</taxon>
        <taxon>Pseudomonadati</taxon>
        <taxon>Myxococcota</taxon>
        <taxon>Myxococcia</taxon>
        <taxon>Myxococcales</taxon>
        <taxon>Cystobacterineae</taxon>
        <taxon>Anaeromyxobacteraceae</taxon>
        <taxon>Anaeromyxobacter</taxon>
    </lineage>
</organism>
<dbReference type="PANTHER" id="PTHR13903">
    <property type="entry name" value="PIRIN-RELATED"/>
    <property type="match status" value="1"/>
</dbReference>
<dbReference type="InterPro" id="IPR008778">
    <property type="entry name" value="Pirin_C_dom"/>
</dbReference>
<keyword evidence="2" id="KW-0408">Iron</keyword>
<dbReference type="CDD" id="cd02247">
    <property type="entry name" value="cupin_pirin_C"/>
    <property type="match status" value="1"/>
</dbReference>
<evidence type="ECO:0000313" key="7">
    <source>
        <dbReference type="Proteomes" id="UP000007089"/>
    </source>
</evidence>
<feature type="binding site" evidence="2">
    <location>
        <position position="70"/>
    </location>
    <ligand>
        <name>Fe cation</name>
        <dbReference type="ChEBI" id="CHEBI:24875"/>
    </ligand>
</feature>
<evidence type="ECO:0000256" key="1">
    <source>
        <dbReference type="ARBA" id="ARBA00008416"/>
    </source>
</evidence>
<dbReference type="KEGG" id="acp:A2cp1_3641"/>
<evidence type="ECO:0000256" key="3">
    <source>
        <dbReference type="RuleBase" id="RU003457"/>
    </source>
</evidence>
<comment type="similarity">
    <text evidence="1 3">Belongs to the pirin family.</text>
</comment>
<feature type="binding site" evidence="2">
    <location>
        <position position="68"/>
    </location>
    <ligand>
        <name>Fe cation</name>
        <dbReference type="ChEBI" id="CHEBI:24875"/>
    </ligand>
</feature>
<dbReference type="AlphaFoldDB" id="B8J676"/>
<dbReference type="CDD" id="cd02909">
    <property type="entry name" value="cupin_pirin_N"/>
    <property type="match status" value="1"/>
</dbReference>
<dbReference type="RefSeq" id="WP_015934745.1">
    <property type="nucleotide sequence ID" value="NC_011891.1"/>
</dbReference>
<sequence length="307" mass="32772">MAEDAARADRAGPAIETVLVPRTRELAGVRVGRVLPAMQRRMVGPFVFLDEMGPVLFRGGDGLDVAPHPHVGLATVTYLFEGELLHRDSLGSVQVIAPGAVNWMTAGRGIAHSERTPPAARAAGGRLSGIQSWVALPRAHEEDEPSFAHVAAEALPTLEEGGVRLRVIAGAFAGARSPVRVLSETLYVDAALAAGARLEVPADQEERTILVASGEIEADGARFPAGQLLVLRRGAPVVLRAPSTSRVLLLGGEPIDGERHVWWNFVSSSRDRIEQAAADWRAGRFASIPGERDPIPLPERPPGVRIR</sequence>
<evidence type="ECO:0000313" key="6">
    <source>
        <dbReference type="EMBL" id="ACL66971.1"/>
    </source>
</evidence>
<evidence type="ECO:0000259" key="5">
    <source>
        <dbReference type="Pfam" id="PF05726"/>
    </source>
</evidence>
<dbReference type="Proteomes" id="UP000007089">
    <property type="component" value="Chromosome"/>
</dbReference>
<dbReference type="HOGENOM" id="CLU_045717_1_1_7"/>
<dbReference type="Gene3D" id="2.60.120.10">
    <property type="entry name" value="Jelly Rolls"/>
    <property type="match status" value="2"/>
</dbReference>
<dbReference type="EMBL" id="CP001359">
    <property type="protein sequence ID" value="ACL66971.1"/>
    <property type="molecule type" value="Genomic_DNA"/>
</dbReference>
<dbReference type="Pfam" id="PF02678">
    <property type="entry name" value="Pirin"/>
    <property type="match status" value="1"/>
</dbReference>
<dbReference type="GO" id="GO:0046872">
    <property type="term" value="F:metal ion binding"/>
    <property type="evidence" value="ECO:0007669"/>
    <property type="project" value="UniProtKB-KW"/>
</dbReference>
<dbReference type="PANTHER" id="PTHR13903:SF8">
    <property type="entry name" value="PIRIN"/>
    <property type="match status" value="1"/>
</dbReference>
<dbReference type="Pfam" id="PF05726">
    <property type="entry name" value="Pirin_C"/>
    <property type="match status" value="1"/>
</dbReference>
<dbReference type="PIRSF" id="PIRSF006232">
    <property type="entry name" value="Pirin"/>
    <property type="match status" value="1"/>
</dbReference>
<feature type="domain" description="Pirin N-terminal" evidence="4">
    <location>
        <begin position="29"/>
        <end position="134"/>
    </location>
</feature>
<feature type="domain" description="Pirin C-terminal" evidence="5">
    <location>
        <begin position="187"/>
        <end position="285"/>
    </location>
</feature>
<accession>B8J676</accession>
<gene>
    <name evidence="6" type="ordered locus">A2cp1_3641</name>
</gene>
<dbReference type="InterPro" id="IPR011051">
    <property type="entry name" value="RmlC_Cupin_sf"/>
</dbReference>
<keyword evidence="7" id="KW-1185">Reference proteome</keyword>